<dbReference type="EMBL" id="FNIW01000011">
    <property type="protein sequence ID" value="SDO17963.1"/>
    <property type="molecule type" value="Genomic_DNA"/>
</dbReference>
<dbReference type="STRING" id="645274.SAMN04487901_10891"/>
<dbReference type="EMBL" id="FNCQ01000008">
    <property type="protein sequence ID" value="SDG72966.1"/>
    <property type="molecule type" value="Genomic_DNA"/>
</dbReference>
<evidence type="ECO:0008006" key="5">
    <source>
        <dbReference type="Google" id="ProtNLM"/>
    </source>
</evidence>
<dbReference type="RefSeq" id="WP_176756980.1">
    <property type="nucleotide sequence ID" value="NZ_CP091792.1"/>
</dbReference>
<dbReference type="Proteomes" id="UP000198779">
    <property type="component" value="Unassembled WGS sequence"/>
</dbReference>
<evidence type="ECO:0000313" key="1">
    <source>
        <dbReference type="EMBL" id="SDG72966.1"/>
    </source>
</evidence>
<dbReference type="Proteomes" id="UP000199134">
    <property type="component" value="Unassembled WGS sequence"/>
</dbReference>
<protein>
    <recommendedName>
        <fullName evidence="5">Lipoprotein</fullName>
    </recommendedName>
</protein>
<accession>A0A1H0HFY2</accession>
<dbReference type="AlphaFoldDB" id="A0A1H0HFY2"/>
<reference evidence="1 4" key="1">
    <citation type="submission" date="2016-10" db="EMBL/GenBank/DDBJ databases">
        <authorList>
            <person name="de Groot N.N."/>
        </authorList>
    </citation>
    <scope>NUCLEOTIDE SEQUENCE [LARGE SCALE GENOMIC DNA]</scope>
    <source>
        <strain evidence="4">BP1-145</strain>
        <strain evidence="1">BP1-148</strain>
    </source>
</reference>
<organism evidence="2 4">
    <name type="scientific">Prevotella communis</name>
    <dbReference type="NCBI Taxonomy" id="2913614"/>
    <lineage>
        <taxon>Bacteria</taxon>
        <taxon>Pseudomonadati</taxon>
        <taxon>Bacteroidota</taxon>
        <taxon>Bacteroidia</taxon>
        <taxon>Bacteroidales</taxon>
        <taxon>Prevotellaceae</taxon>
        <taxon>Prevotella</taxon>
    </lineage>
</organism>
<gene>
    <name evidence="2" type="ORF">SAMN04487900_11138</name>
    <name evidence="1" type="ORF">SAMN04487901_10891</name>
</gene>
<evidence type="ECO:0000313" key="2">
    <source>
        <dbReference type="EMBL" id="SDO17963.1"/>
    </source>
</evidence>
<evidence type="ECO:0000313" key="4">
    <source>
        <dbReference type="Proteomes" id="UP000199134"/>
    </source>
</evidence>
<sequence length="235" mass="27160">MKEFFVILATFAFVACGGSKTQKDNVSVQDVDSIRTSLVDSADSTENNTFHVQEDTLKQLNAFASFTETQPESVKELIAGFRFGRSVKQNVDHAYHLPRLECDQFRLDLDSISYCATTGKSLFYEDKLYAFNVYITWRYHGLEDWADLTKADFDSLATYFKSVYGSDSNKYMYTEADTADILSFSTHHWRKKNLYFRLYWIPENIEGANVIGMEFINGPVYRKALIEQEKRLSPR</sequence>
<dbReference type="PROSITE" id="PS51257">
    <property type="entry name" value="PROKAR_LIPOPROTEIN"/>
    <property type="match status" value="1"/>
</dbReference>
<evidence type="ECO:0000313" key="3">
    <source>
        <dbReference type="Proteomes" id="UP000198779"/>
    </source>
</evidence>
<name>A0A1H0HFY2_9BACT</name>
<reference evidence="2 3" key="2">
    <citation type="submission" date="2016-10" db="EMBL/GenBank/DDBJ databases">
        <authorList>
            <person name="Varghese N."/>
            <person name="Submissions S."/>
        </authorList>
    </citation>
    <scope>NUCLEOTIDE SEQUENCE</scope>
    <source>
        <strain evidence="2">BP1-145</strain>
        <strain evidence="3">BP1-148</strain>
    </source>
</reference>
<accession>A0A1G7WM22</accession>
<keyword evidence="3" id="KW-1185">Reference proteome</keyword>
<proteinExistence type="predicted"/>